<dbReference type="PANTHER" id="PTHR33938">
    <property type="entry name" value="FERULOYL ESTERASE B-RELATED"/>
    <property type="match status" value="1"/>
</dbReference>
<comment type="catalytic activity">
    <reaction evidence="9">
        <text>feruloyl-polysaccharide + H2O = ferulate + polysaccharide.</text>
        <dbReference type="EC" id="3.1.1.73"/>
    </reaction>
</comment>
<dbReference type="GO" id="GO:0072330">
    <property type="term" value="P:monocarboxylic acid biosynthetic process"/>
    <property type="evidence" value="ECO:0007669"/>
    <property type="project" value="UniProtKB-ARBA"/>
</dbReference>
<dbReference type="InterPro" id="IPR011118">
    <property type="entry name" value="Tannase/feruloyl_esterase"/>
</dbReference>
<feature type="signal peptide" evidence="10">
    <location>
        <begin position="1"/>
        <end position="22"/>
    </location>
</feature>
<evidence type="ECO:0000256" key="4">
    <source>
        <dbReference type="ARBA" id="ARBA00022723"/>
    </source>
</evidence>
<evidence type="ECO:0000256" key="2">
    <source>
        <dbReference type="ARBA" id="ARBA00022487"/>
    </source>
</evidence>
<keyword evidence="4" id="KW-0479">Metal-binding</keyword>
<keyword evidence="8" id="KW-1015">Disulfide bond</keyword>
<dbReference type="GO" id="GO:0045493">
    <property type="term" value="P:xylan catabolic process"/>
    <property type="evidence" value="ECO:0007669"/>
    <property type="project" value="UniProtKB-KW"/>
</dbReference>
<name>A0A1V6U0Y2_9EURO</name>
<evidence type="ECO:0000313" key="11">
    <source>
        <dbReference type="EMBL" id="OQE32166.1"/>
    </source>
</evidence>
<keyword evidence="5 10" id="KW-0732">Signal</keyword>
<dbReference type="GO" id="GO:0030600">
    <property type="term" value="F:feruloyl esterase activity"/>
    <property type="evidence" value="ECO:0007669"/>
    <property type="project" value="UniProtKB-EC"/>
</dbReference>
<dbReference type="InterPro" id="IPR029058">
    <property type="entry name" value="AB_hydrolase_fold"/>
</dbReference>
<reference evidence="12" key="1">
    <citation type="journal article" date="2017" name="Nat. Microbiol.">
        <title>Global analysis of biosynthetic gene clusters reveals vast potential of secondary metabolite production in Penicillium species.</title>
        <authorList>
            <person name="Nielsen J.C."/>
            <person name="Grijseels S."/>
            <person name="Prigent S."/>
            <person name="Ji B."/>
            <person name="Dainat J."/>
            <person name="Nielsen K.F."/>
            <person name="Frisvad J.C."/>
            <person name="Workman M."/>
            <person name="Nielsen J."/>
        </authorList>
    </citation>
    <scope>NUCLEOTIDE SEQUENCE [LARGE SCALE GENOMIC DNA]</scope>
    <source>
        <strain evidence="12">IBT 24891</strain>
    </source>
</reference>
<dbReference type="Proteomes" id="UP000191285">
    <property type="component" value="Unassembled WGS sequence"/>
</dbReference>
<keyword evidence="2" id="KW-0719">Serine esterase</keyword>
<keyword evidence="3" id="KW-0858">Xylan degradation</keyword>
<keyword evidence="12" id="KW-1185">Reference proteome</keyword>
<evidence type="ECO:0000256" key="1">
    <source>
        <dbReference type="ARBA" id="ARBA00006249"/>
    </source>
</evidence>
<dbReference type="AlphaFoldDB" id="A0A1V6U0Y2"/>
<proteinExistence type="inferred from homology"/>
<sequence length="509" mass="55776">MLTMKFAFYATIISCWAHDTLAHSCSGLLNYKALPGTHIESAHTAHYISTNGDAPVTYCRVSGSVAYGEHDNSVGFELWLPSHNFYNNRFMVVGNGGFAGTIDTDSMGKQLEQGFAVTGGDSGHKEAKNGNGTTTSGQYIPFLKDVEQTRAWIHDSIAIMTNSTRDITSVFYGNSPKYSYYSGCSTGGAQGFALAQYHAHLFDGIYAGSPGNWYTHLMLSFLWNGIHTKKDAFLDQGTLNATTDKILDACDGIDGVKDGLIENPLNCHFDIETLACSATASLDGNNGTCLSSDQMQALKAIYDGPRNPRTGTPIYPGFEFGSERELMMQETSLYVQYAAPLLQNLVFNNLSYDIETFDFDRGVTKVNKAASDLIDSIDYDLGAFRSHGGKMIVSQGWTDPFNAPTWPIEYLQKLEREGESGSVADFFSLYMIPGGGHCGAAETYPSVPATYHINEALLAWVENDTFPSWIQSSNPPDGSSRTRKLCPWPKTAKLQDQERSNIAESYECV</sequence>
<evidence type="ECO:0000256" key="6">
    <source>
        <dbReference type="ARBA" id="ARBA00022801"/>
    </source>
</evidence>
<dbReference type="SUPFAM" id="SSF53474">
    <property type="entry name" value="alpha/beta-Hydrolases"/>
    <property type="match status" value="1"/>
</dbReference>
<keyword evidence="6 10" id="KW-0378">Hydrolase</keyword>
<evidence type="ECO:0000256" key="9">
    <source>
        <dbReference type="ARBA" id="ARBA00034075"/>
    </source>
</evidence>
<feature type="chain" id="PRO_5011810766" description="Carboxylic ester hydrolase" evidence="10">
    <location>
        <begin position="23"/>
        <end position="509"/>
    </location>
</feature>
<evidence type="ECO:0000256" key="5">
    <source>
        <dbReference type="ARBA" id="ARBA00022729"/>
    </source>
</evidence>
<keyword evidence="7" id="KW-0106">Calcium</keyword>
<evidence type="ECO:0000256" key="10">
    <source>
        <dbReference type="RuleBase" id="RU361238"/>
    </source>
</evidence>
<comment type="similarity">
    <text evidence="1 10">Belongs to the tannase family.</text>
</comment>
<evidence type="ECO:0000256" key="7">
    <source>
        <dbReference type="ARBA" id="ARBA00022837"/>
    </source>
</evidence>
<keyword evidence="3" id="KW-0624">Polysaccharide degradation</keyword>
<dbReference type="PANTHER" id="PTHR33938:SF15">
    <property type="entry name" value="FERULOYL ESTERASE B-RELATED"/>
    <property type="match status" value="1"/>
</dbReference>
<gene>
    <name evidence="11" type="ORF">PENSTE_c001G04217</name>
</gene>
<evidence type="ECO:0000313" key="12">
    <source>
        <dbReference type="Proteomes" id="UP000191285"/>
    </source>
</evidence>
<dbReference type="GO" id="GO:0046872">
    <property type="term" value="F:metal ion binding"/>
    <property type="evidence" value="ECO:0007669"/>
    <property type="project" value="UniProtKB-KW"/>
</dbReference>
<dbReference type="OrthoDB" id="3039123at2759"/>
<accession>A0A1V6U0Y2</accession>
<dbReference type="EC" id="3.1.1.-" evidence="10"/>
<dbReference type="EMBL" id="MLKD01000001">
    <property type="protein sequence ID" value="OQE32166.1"/>
    <property type="molecule type" value="Genomic_DNA"/>
</dbReference>
<comment type="caution">
    <text evidence="11">The sequence shown here is derived from an EMBL/GenBank/DDBJ whole genome shotgun (WGS) entry which is preliminary data.</text>
</comment>
<evidence type="ECO:0000256" key="3">
    <source>
        <dbReference type="ARBA" id="ARBA00022651"/>
    </source>
</evidence>
<dbReference type="Pfam" id="PF07519">
    <property type="entry name" value="Tannase"/>
    <property type="match status" value="1"/>
</dbReference>
<keyword evidence="3" id="KW-0119">Carbohydrate metabolism</keyword>
<evidence type="ECO:0000256" key="8">
    <source>
        <dbReference type="ARBA" id="ARBA00023157"/>
    </source>
</evidence>
<organism evidence="11 12">
    <name type="scientific">Penicillium steckii</name>
    <dbReference type="NCBI Taxonomy" id="303698"/>
    <lineage>
        <taxon>Eukaryota</taxon>
        <taxon>Fungi</taxon>
        <taxon>Dikarya</taxon>
        <taxon>Ascomycota</taxon>
        <taxon>Pezizomycotina</taxon>
        <taxon>Eurotiomycetes</taxon>
        <taxon>Eurotiomycetidae</taxon>
        <taxon>Eurotiales</taxon>
        <taxon>Aspergillaceae</taxon>
        <taxon>Penicillium</taxon>
    </lineage>
</organism>
<protein>
    <recommendedName>
        <fullName evidence="10">Carboxylic ester hydrolase</fullName>
        <ecNumber evidence="10">3.1.1.-</ecNumber>
    </recommendedName>
</protein>
<dbReference type="GO" id="GO:0017000">
    <property type="term" value="P:antibiotic biosynthetic process"/>
    <property type="evidence" value="ECO:0007669"/>
    <property type="project" value="UniProtKB-ARBA"/>
</dbReference>